<dbReference type="CDD" id="cd06225">
    <property type="entry name" value="HAMP"/>
    <property type="match status" value="1"/>
</dbReference>
<comment type="caution">
    <text evidence="18">The sequence shown here is derived from an EMBL/GenBank/DDBJ whole genome shotgun (WGS) entry which is preliminary data.</text>
</comment>
<evidence type="ECO:0000256" key="9">
    <source>
        <dbReference type="ARBA" id="ARBA00022777"/>
    </source>
</evidence>
<evidence type="ECO:0000256" key="2">
    <source>
        <dbReference type="ARBA" id="ARBA00004651"/>
    </source>
</evidence>
<evidence type="ECO:0000256" key="3">
    <source>
        <dbReference type="ARBA" id="ARBA00012438"/>
    </source>
</evidence>
<dbReference type="PROSITE" id="PS50885">
    <property type="entry name" value="HAMP"/>
    <property type="match status" value="1"/>
</dbReference>
<evidence type="ECO:0000256" key="11">
    <source>
        <dbReference type="ARBA" id="ARBA00022989"/>
    </source>
</evidence>
<dbReference type="AlphaFoldDB" id="A0A3E2BNX8"/>
<feature type="transmembrane region" description="Helical" evidence="15">
    <location>
        <begin position="12"/>
        <end position="34"/>
    </location>
</feature>
<gene>
    <name evidence="18" type="ORF">OP8BY_1623</name>
</gene>
<comment type="catalytic activity">
    <reaction evidence="1">
        <text>ATP + protein L-histidine = ADP + protein N-phospho-L-histidine.</text>
        <dbReference type="EC" id="2.7.13.3"/>
    </reaction>
</comment>
<evidence type="ECO:0000256" key="8">
    <source>
        <dbReference type="ARBA" id="ARBA00022741"/>
    </source>
</evidence>
<dbReference type="SMART" id="SM00388">
    <property type="entry name" value="HisKA"/>
    <property type="match status" value="1"/>
</dbReference>
<dbReference type="InterPro" id="IPR036097">
    <property type="entry name" value="HisK_dim/P_sf"/>
</dbReference>
<feature type="domain" description="HAMP" evidence="17">
    <location>
        <begin position="200"/>
        <end position="252"/>
    </location>
</feature>
<keyword evidence="13 15" id="KW-0472">Membrane</keyword>
<dbReference type="InterPro" id="IPR003660">
    <property type="entry name" value="HAMP_dom"/>
</dbReference>
<reference evidence="18 19" key="1">
    <citation type="submission" date="2018-08" db="EMBL/GenBank/DDBJ databases">
        <title>Genome analysis of the thermophilic bacterium of the candidate phylum Aminicenantes from deep subsurface aquifer revealed its physiology and ecological role.</title>
        <authorList>
            <person name="Kadnikov V.V."/>
            <person name="Mardanov A.V."/>
            <person name="Beletsky A.V."/>
            <person name="Karnachuk O.V."/>
            <person name="Ravin N.V."/>
        </authorList>
    </citation>
    <scope>NUCLEOTIDE SEQUENCE [LARGE SCALE GENOMIC DNA]</scope>
    <source>
        <strain evidence="18">BY38</strain>
    </source>
</reference>
<dbReference type="InterPro" id="IPR004358">
    <property type="entry name" value="Sig_transdc_His_kin-like_C"/>
</dbReference>
<dbReference type="Gene3D" id="1.10.287.130">
    <property type="match status" value="1"/>
</dbReference>
<dbReference type="GO" id="GO:0005886">
    <property type="term" value="C:plasma membrane"/>
    <property type="evidence" value="ECO:0007669"/>
    <property type="project" value="UniProtKB-SubCell"/>
</dbReference>
<dbReference type="Gene3D" id="6.10.340.10">
    <property type="match status" value="1"/>
</dbReference>
<keyword evidence="4" id="KW-1003">Cell membrane</keyword>
<evidence type="ECO:0000256" key="13">
    <source>
        <dbReference type="ARBA" id="ARBA00023136"/>
    </source>
</evidence>
<comment type="subcellular location">
    <subcellularLocation>
        <location evidence="2">Cell membrane</location>
        <topology evidence="2">Multi-pass membrane protein</topology>
    </subcellularLocation>
</comment>
<dbReference type="GO" id="GO:0000155">
    <property type="term" value="F:phosphorelay sensor kinase activity"/>
    <property type="evidence" value="ECO:0007669"/>
    <property type="project" value="InterPro"/>
</dbReference>
<keyword evidence="7 15" id="KW-0812">Transmembrane</keyword>
<dbReference type="SMART" id="SM00387">
    <property type="entry name" value="HATPase_c"/>
    <property type="match status" value="1"/>
</dbReference>
<keyword evidence="10" id="KW-0067">ATP-binding</keyword>
<dbReference type="InterPro" id="IPR050398">
    <property type="entry name" value="HssS/ArlS-like"/>
</dbReference>
<keyword evidence="9" id="KW-0418">Kinase</keyword>
<protein>
    <recommendedName>
        <fullName evidence="3">histidine kinase</fullName>
        <ecNumber evidence="3">2.7.13.3</ecNumber>
    </recommendedName>
</protein>
<dbReference type="Pfam" id="PF00512">
    <property type="entry name" value="HisKA"/>
    <property type="match status" value="1"/>
</dbReference>
<organism evidence="18 19">
    <name type="scientific">Candidatus Saccharicenans subterraneus</name>
    <dbReference type="NCBI Taxonomy" id="2508984"/>
    <lineage>
        <taxon>Bacteria</taxon>
        <taxon>Candidatus Aminicenantota</taxon>
        <taxon>Candidatus Aminicenantia</taxon>
        <taxon>Candidatus Aminicenantales</taxon>
        <taxon>Candidatus Saccharicenantaceae</taxon>
        <taxon>Candidatus Saccharicenans</taxon>
    </lineage>
</organism>
<evidence type="ECO:0000313" key="19">
    <source>
        <dbReference type="Proteomes" id="UP000257323"/>
    </source>
</evidence>
<dbReference type="Gene3D" id="3.30.565.10">
    <property type="entry name" value="Histidine kinase-like ATPase, C-terminal domain"/>
    <property type="match status" value="1"/>
</dbReference>
<dbReference type="InterPro" id="IPR003594">
    <property type="entry name" value="HATPase_dom"/>
</dbReference>
<dbReference type="InterPro" id="IPR003661">
    <property type="entry name" value="HisK_dim/P_dom"/>
</dbReference>
<dbReference type="GO" id="GO:0005524">
    <property type="term" value="F:ATP binding"/>
    <property type="evidence" value="ECO:0007669"/>
    <property type="project" value="UniProtKB-KW"/>
</dbReference>
<keyword evidence="11 15" id="KW-1133">Transmembrane helix</keyword>
<dbReference type="Pfam" id="PF02518">
    <property type="entry name" value="HATPase_c"/>
    <property type="match status" value="1"/>
</dbReference>
<feature type="coiled-coil region" evidence="14">
    <location>
        <begin position="240"/>
        <end position="267"/>
    </location>
</feature>
<dbReference type="PANTHER" id="PTHR45528:SF1">
    <property type="entry name" value="SENSOR HISTIDINE KINASE CPXA"/>
    <property type="match status" value="1"/>
</dbReference>
<evidence type="ECO:0000313" key="18">
    <source>
        <dbReference type="EMBL" id="RFT16445.1"/>
    </source>
</evidence>
<dbReference type="PROSITE" id="PS50109">
    <property type="entry name" value="HIS_KIN"/>
    <property type="match status" value="1"/>
</dbReference>
<dbReference type="SUPFAM" id="SSF47384">
    <property type="entry name" value="Homodimeric domain of signal transducing histidine kinase"/>
    <property type="match status" value="1"/>
</dbReference>
<keyword evidence="5" id="KW-0597">Phosphoprotein</keyword>
<evidence type="ECO:0000256" key="7">
    <source>
        <dbReference type="ARBA" id="ARBA00022692"/>
    </source>
</evidence>
<accession>A0A3E2BNX8</accession>
<dbReference type="EMBL" id="QUAH01000003">
    <property type="protein sequence ID" value="RFT16445.1"/>
    <property type="molecule type" value="Genomic_DNA"/>
</dbReference>
<dbReference type="InterPro" id="IPR036890">
    <property type="entry name" value="HATPase_C_sf"/>
</dbReference>
<dbReference type="PRINTS" id="PR00344">
    <property type="entry name" value="BCTRLSENSOR"/>
</dbReference>
<evidence type="ECO:0000256" key="14">
    <source>
        <dbReference type="SAM" id="Coils"/>
    </source>
</evidence>
<evidence type="ECO:0000259" key="16">
    <source>
        <dbReference type="PROSITE" id="PS50109"/>
    </source>
</evidence>
<dbReference type="SUPFAM" id="SSF55874">
    <property type="entry name" value="ATPase domain of HSP90 chaperone/DNA topoisomerase II/histidine kinase"/>
    <property type="match status" value="1"/>
</dbReference>
<dbReference type="CDD" id="cd00082">
    <property type="entry name" value="HisKA"/>
    <property type="match status" value="1"/>
</dbReference>
<evidence type="ECO:0000256" key="6">
    <source>
        <dbReference type="ARBA" id="ARBA00022679"/>
    </source>
</evidence>
<dbReference type="PANTHER" id="PTHR45528">
    <property type="entry name" value="SENSOR HISTIDINE KINASE CPXA"/>
    <property type="match status" value="1"/>
</dbReference>
<keyword evidence="6" id="KW-0808">Transferase</keyword>
<dbReference type="Pfam" id="PF00672">
    <property type="entry name" value="HAMP"/>
    <property type="match status" value="1"/>
</dbReference>
<dbReference type="InterPro" id="IPR005467">
    <property type="entry name" value="His_kinase_dom"/>
</dbReference>
<dbReference type="SUPFAM" id="SSF158472">
    <property type="entry name" value="HAMP domain-like"/>
    <property type="match status" value="1"/>
</dbReference>
<dbReference type="SMART" id="SM00304">
    <property type="entry name" value="HAMP"/>
    <property type="match status" value="1"/>
</dbReference>
<feature type="domain" description="Histidine kinase" evidence="16">
    <location>
        <begin position="276"/>
        <end position="487"/>
    </location>
</feature>
<evidence type="ECO:0000256" key="4">
    <source>
        <dbReference type="ARBA" id="ARBA00022475"/>
    </source>
</evidence>
<evidence type="ECO:0000256" key="12">
    <source>
        <dbReference type="ARBA" id="ARBA00023012"/>
    </source>
</evidence>
<sequence>MIRIPRPRISIYVQLVFWTSVIILLLMFGVLYVIQTREVKAIYQEKRERGLVMVRYISEMNVRSLVLGDLESIDENISGLIREDLAYVIFYDADSKPVVVSESIADNAEVINQTSCAGEVSPGDVFYNTIRLNRGRSFQEVMEVEVPVFVPGSEKKWGSVKIGLKLEDVFRRVQRTRLVLLGFGLAAFLLTVLGANLLARRITRPIKNLVEGTRRISRGDFSYRIPVISRDEIGDLTRSFNQMAEELLRAREQMEEANRRLLQAEKLASIGRLSATIAHEIRNPLTSVKLNIQKLAEISTLDELEREHLAIAQAGIEQIEKFIKDLLSYTRASSLQKDYFSLAEVLDESLKLLQPSLKEKEIVVEKDYQPDLPPAYVDADRLRQVFLNVLRNAYEAVDQGGRIEISLRMNRAEDGSCFEVRISDNGCGIQEKDRENIFEPFFTTKSSGAGLGLANARRILDQHGGTIRVVDKEGRGSCFLIILPCPESKQEAQT</sequence>
<evidence type="ECO:0000256" key="1">
    <source>
        <dbReference type="ARBA" id="ARBA00000085"/>
    </source>
</evidence>
<evidence type="ECO:0000256" key="5">
    <source>
        <dbReference type="ARBA" id="ARBA00022553"/>
    </source>
</evidence>
<feature type="transmembrane region" description="Helical" evidence="15">
    <location>
        <begin position="178"/>
        <end position="199"/>
    </location>
</feature>
<keyword evidence="8" id="KW-0547">Nucleotide-binding</keyword>
<dbReference type="CDD" id="cd00075">
    <property type="entry name" value="HATPase"/>
    <property type="match status" value="1"/>
</dbReference>
<evidence type="ECO:0000256" key="15">
    <source>
        <dbReference type="SAM" id="Phobius"/>
    </source>
</evidence>
<evidence type="ECO:0000259" key="17">
    <source>
        <dbReference type="PROSITE" id="PS50885"/>
    </source>
</evidence>
<keyword evidence="12" id="KW-0902">Two-component regulatory system</keyword>
<keyword evidence="14" id="KW-0175">Coiled coil</keyword>
<name>A0A3E2BNX8_9BACT</name>
<proteinExistence type="predicted"/>
<dbReference type="Proteomes" id="UP000257323">
    <property type="component" value="Unassembled WGS sequence"/>
</dbReference>
<evidence type="ECO:0000256" key="10">
    <source>
        <dbReference type="ARBA" id="ARBA00022840"/>
    </source>
</evidence>
<dbReference type="EC" id="2.7.13.3" evidence="3"/>